<sequence length="232" mass="25968">MEDDERREAAIASSACLNPKFTATSDGPKPRLPKFQVAGGDGTAGWILGVISDLNLSQADEWDMNKWAWEGTMKVVSKGEECIIRLEDKATGELYARAFLRDGEPHPVEPVIDSSRYFVLRVEENIGGRLRHAFIGIGFRERPQAYDFQAALHDHMKGILANYSQASKEQLADFISSLYGHVASLLRHMVGSVVVEHAYQLGNATQKQALLMELYSTELQLFKDVVSLKERR</sequence>
<reference evidence="1 2" key="2">
    <citation type="journal article" date="2022" name="Mol. Ecol. Resour.">
        <title>The genomes of chicory, endive, great burdock and yacon provide insights into Asteraceae paleo-polyploidization history and plant inulin production.</title>
        <authorList>
            <person name="Fan W."/>
            <person name="Wang S."/>
            <person name="Wang H."/>
            <person name="Wang A."/>
            <person name="Jiang F."/>
            <person name="Liu H."/>
            <person name="Zhao H."/>
            <person name="Xu D."/>
            <person name="Zhang Y."/>
        </authorList>
    </citation>
    <scope>NUCLEOTIDE SEQUENCE [LARGE SCALE GENOMIC DNA]</scope>
    <source>
        <strain evidence="2">cv. Punajuju</strain>
        <tissue evidence="1">Leaves</tissue>
    </source>
</reference>
<accession>A0ACB8ZT21</accession>
<evidence type="ECO:0000313" key="1">
    <source>
        <dbReference type="EMBL" id="KAI3700967.1"/>
    </source>
</evidence>
<proteinExistence type="predicted"/>
<keyword evidence="2" id="KW-1185">Reference proteome</keyword>
<comment type="caution">
    <text evidence="1">The sequence shown here is derived from an EMBL/GenBank/DDBJ whole genome shotgun (WGS) entry which is preliminary data.</text>
</comment>
<dbReference type="Proteomes" id="UP001055811">
    <property type="component" value="Linkage Group LG08"/>
</dbReference>
<organism evidence="1 2">
    <name type="scientific">Cichorium intybus</name>
    <name type="common">Chicory</name>
    <dbReference type="NCBI Taxonomy" id="13427"/>
    <lineage>
        <taxon>Eukaryota</taxon>
        <taxon>Viridiplantae</taxon>
        <taxon>Streptophyta</taxon>
        <taxon>Embryophyta</taxon>
        <taxon>Tracheophyta</taxon>
        <taxon>Spermatophyta</taxon>
        <taxon>Magnoliopsida</taxon>
        <taxon>eudicotyledons</taxon>
        <taxon>Gunneridae</taxon>
        <taxon>Pentapetalae</taxon>
        <taxon>asterids</taxon>
        <taxon>campanulids</taxon>
        <taxon>Asterales</taxon>
        <taxon>Asteraceae</taxon>
        <taxon>Cichorioideae</taxon>
        <taxon>Cichorieae</taxon>
        <taxon>Cichoriinae</taxon>
        <taxon>Cichorium</taxon>
    </lineage>
</organism>
<protein>
    <submittedName>
        <fullName evidence="1">Uncharacterized protein</fullName>
    </submittedName>
</protein>
<gene>
    <name evidence="1" type="ORF">L2E82_45608</name>
</gene>
<name>A0ACB8ZT21_CICIN</name>
<reference evidence="2" key="1">
    <citation type="journal article" date="2022" name="Mol. Ecol. Resour.">
        <title>The genomes of chicory, endive, great burdock and yacon provide insights into Asteraceae palaeo-polyploidization history and plant inulin production.</title>
        <authorList>
            <person name="Fan W."/>
            <person name="Wang S."/>
            <person name="Wang H."/>
            <person name="Wang A."/>
            <person name="Jiang F."/>
            <person name="Liu H."/>
            <person name="Zhao H."/>
            <person name="Xu D."/>
            <person name="Zhang Y."/>
        </authorList>
    </citation>
    <scope>NUCLEOTIDE SEQUENCE [LARGE SCALE GENOMIC DNA]</scope>
    <source>
        <strain evidence="2">cv. Punajuju</strain>
    </source>
</reference>
<evidence type="ECO:0000313" key="2">
    <source>
        <dbReference type="Proteomes" id="UP001055811"/>
    </source>
</evidence>
<dbReference type="EMBL" id="CM042016">
    <property type="protein sequence ID" value="KAI3700967.1"/>
    <property type="molecule type" value="Genomic_DNA"/>
</dbReference>